<dbReference type="STRING" id="578462.A0A0L0RYA8"/>
<dbReference type="Gene3D" id="3.30.2410.10">
    <property type="entry name" value="Hect, E3 ligase catalytic domain"/>
    <property type="match status" value="1"/>
</dbReference>
<dbReference type="SMART" id="SM00119">
    <property type="entry name" value="HECTc"/>
    <property type="match status" value="1"/>
</dbReference>
<feature type="active site" description="Glycyl thioester intermediate" evidence="5">
    <location>
        <position position="316"/>
    </location>
</feature>
<dbReference type="OrthoDB" id="8068875at2759"/>
<evidence type="ECO:0000259" key="6">
    <source>
        <dbReference type="PROSITE" id="PS50237"/>
    </source>
</evidence>
<dbReference type="PANTHER" id="PTHR45700">
    <property type="entry name" value="UBIQUITIN-PROTEIN LIGASE E3C"/>
    <property type="match status" value="1"/>
</dbReference>
<dbReference type="EMBL" id="GG745328">
    <property type="protein sequence ID" value="KNE55026.1"/>
    <property type="molecule type" value="Genomic_DNA"/>
</dbReference>
<comment type="catalytic activity">
    <reaction evidence="1">
        <text>S-ubiquitinyl-[E2 ubiquitin-conjugating enzyme]-L-cysteine + [acceptor protein]-L-lysine = [E2 ubiquitin-conjugating enzyme]-L-cysteine + N(6)-ubiquitinyl-[acceptor protein]-L-lysine.</text>
        <dbReference type="EC" id="2.3.2.26"/>
    </reaction>
</comment>
<dbReference type="OMA" id="NTMFLEY"/>
<dbReference type="SUPFAM" id="SSF56204">
    <property type="entry name" value="Hect, E3 ligase catalytic domain"/>
    <property type="match status" value="1"/>
</dbReference>
<dbReference type="PANTHER" id="PTHR45700:SF8">
    <property type="entry name" value="HECT-TYPE E3 UBIQUITIN TRANSFERASE"/>
    <property type="match status" value="1"/>
</dbReference>
<reference evidence="7 8" key="1">
    <citation type="submission" date="2009-11" db="EMBL/GenBank/DDBJ databases">
        <title>Annotation of Allomyces macrogynus ATCC 38327.</title>
        <authorList>
            <consortium name="The Broad Institute Genome Sequencing Platform"/>
            <person name="Russ C."/>
            <person name="Cuomo C."/>
            <person name="Burger G."/>
            <person name="Gray M.W."/>
            <person name="Holland P.W.H."/>
            <person name="King N."/>
            <person name="Lang F.B.F."/>
            <person name="Roger A.J."/>
            <person name="Ruiz-Trillo I."/>
            <person name="Young S.K."/>
            <person name="Zeng Q."/>
            <person name="Gargeya S."/>
            <person name="Fitzgerald M."/>
            <person name="Haas B."/>
            <person name="Abouelleil A."/>
            <person name="Alvarado L."/>
            <person name="Arachchi H.M."/>
            <person name="Berlin A."/>
            <person name="Chapman S.B."/>
            <person name="Gearin G."/>
            <person name="Goldberg J."/>
            <person name="Griggs A."/>
            <person name="Gujja S."/>
            <person name="Hansen M."/>
            <person name="Heiman D."/>
            <person name="Howarth C."/>
            <person name="Larimer J."/>
            <person name="Lui A."/>
            <person name="MacDonald P.J.P."/>
            <person name="McCowen C."/>
            <person name="Montmayeur A."/>
            <person name="Murphy C."/>
            <person name="Neiman D."/>
            <person name="Pearson M."/>
            <person name="Priest M."/>
            <person name="Roberts A."/>
            <person name="Saif S."/>
            <person name="Shea T."/>
            <person name="Sisk P."/>
            <person name="Stolte C."/>
            <person name="Sykes S."/>
            <person name="Wortman J."/>
            <person name="Nusbaum C."/>
            <person name="Birren B."/>
        </authorList>
    </citation>
    <scope>NUCLEOTIDE SEQUENCE [LARGE SCALE GENOMIC DNA]</scope>
    <source>
        <strain evidence="7 8">ATCC 38327</strain>
    </source>
</reference>
<accession>A0A0L0RYA8</accession>
<dbReference type="Proteomes" id="UP000054350">
    <property type="component" value="Unassembled WGS sequence"/>
</dbReference>
<keyword evidence="3" id="KW-0808">Transferase</keyword>
<dbReference type="GO" id="GO:0000209">
    <property type="term" value="P:protein polyubiquitination"/>
    <property type="evidence" value="ECO:0007669"/>
    <property type="project" value="InterPro"/>
</dbReference>
<keyword evidence="4 5" id="KW-0833">Ubl conjugation pathway</keyword>
<evidence type="ECO:0000256" key="4">
    <source>
        <dbReference type="ARBA" id="ARBA00022786"/>
    </source>
</evidence>
<evidence type="ECO:0000256" key="1">
    <source>
        <dbReference type="ARBA" id="ARBA00000885"/>
    </source>
</evidence>
<reference evidence="8" key="2">
    <citation type="submission" date="2009-11" db="EMBL/GenBank/DDBJ databases">
        <title>The Genome Sequence of Allomyces macrogynus strain ATCC 38327.</title>
        <authorList>
            <consortium name="The Broad Institute Genome Sequencing Platform"/>
            <person name="Russ C."/>
            <person name="Cuomo C."/>
            <person name="Shea T."/>
            <person name="Young S.K."/>
            <person name="Zeng Q."/>
            <person name="Koehrsen M."/>
            <person name="Haas B."/>
            <person name="Borodovsky M."/>
            <person name="Guigo R."/>
            <person name="Alvarado L."/>
            <person name="Berlin A."/>
            <person name="Borenstein D."/>
            <person name="Chen Z."/>
            <person name="Engels R."/>
            <person name="Freedman E."/>
            <person name="Gellesch M."/>
            <person name="Goldberg J."/>
            <person name="Griggs A."/>
            <person name="Gujja S."/>
            <person name="Heiman D."/>
            <person name="Hepburn T."/>
            <person name="Howarth C."/>
            <person name="Jen D."/>
            <person name="Larson L."/>
            <person name="Lewis B."/>
            <person name="Mehta T."/>
            <person name="Park D."/>
            <person name="Pearson M."/>
            <person name="Roberts A."/>
            <person name="Saif S."/>
            <person name="Shenoy N."/>
            <person name="Sisk P."/>
            <person name="Stolte C."/>
            <person name="Sykes S."/>
            <person name="Walk T."/>
            <person name="White J."/>
            <person name="Yandava C."/>
            <person name="Burger G."/>
            <person name="Gray M.W."/>
            <person name="Holland P.W.H."/>
            <person name="King N."/>
            <person name="Lang F.B.F."/>
            <person name="Roger A.J."/>
            <person name="Ruiz-Trillo I."/>
            <person name="Lander E."/>
            <person name="Nusbaum C."/>
        </authorList>
    </citation>
    <scope>NUCLEOTIDE SEQUENCE [LARGE SCALE GENOMIC DNA]</scope>
    <source>
        <strain evidence="8">ATCC 38327</strain>
    </source>
</reference>
<feature type="domain" description="HECT" evidence="6">
    <location>
        <begin position="113"/>
        <end position="232"/>
    </location>
</feature>
<comment type="caution">
    <text evidence="5">Lacks conserved residue(s) required for the propagation of feature annotation.</text>
</comment>
<organism evidence="7 8">
    <name type="scientific">Allomyces macrogynus (strain ATCC 38327)</name>
    <name type="common">Allomyces javanicus var. macrogynus</name>
    <dbReference type="NCBI Taxonomy" id="578462"/>
    <lineage>
        <taxon>Eukaryota</taxon>
        <taxon>Fungi</taxon>
        <taxon>Fungi incertae sedis</taxon>
        <taxon>Blastocladiomycota</taxon>
        <taxon>Blastocladiomycetes</taxon>
        <taxon>Blastocladiales</taxon>
        <taxon>Blastocladiaceae</taxon>
        <taxon>Allomyces</taxon>
    </lineage>
</organism>
<sequence>MAMMYHINQTYDLLPASAFYNPDINTSFNLRNDYTKWKSLRVVDLSLAAFPFLLSPTTKAALLKLDAVVTMRAEVKVAQYQTLFVGVRVLYLKLSVRRDHVVRDTFVQLASVSAAELRKQLKVQFVGEVAVDAGGVQKEWLHLVMRNVVAPECGMFVPAGNHGVWFRPWVGTPVLTEVLEEYELIGKLVGLAVFHSILINVPFPLALYKKLANERVTLAELTEIDPDLGKGLVDPAAYEGNDLEDVYCRNFTVGVPTQYGCTVMVRATYDGFTADSPVIQLFVAGSDRSPVRGLARLLVIVRAGADSDRVPSAHVCFDALLLPEYAERDKLRQKLLAAIANGEGIGLR</sequence>
<name>A0A0L0RYA8_ALLM3</name>
<evidence type="ECO:0000313" key="8">
    <source>
        <dbReference type="Proteomes" id="UP000054350"/>
    </source>
</evidence>
<dbReference type="AlphaFoldDB" id="A0A0L0RYA8"/>
<dbReference type="InterPro" id="IPR044611">
    <property type="entry name" value="E3A/B/C-like"/>
</dbReference>
<dbReference type="VEuPathDB" id="FungiDB:AMAG_00964"/>
<dbReference type="Gene3D" id="3.90.1750.10">
    <property type="entry name" value="Hect, E3 ligase catalytic domains"/>
    <property type="match status" value="1"/>
</dbReference>
<dbReference type="GO" id="GO:0061630">
    <property type="term" value="F:ubiquitin protein ligase activity"/>
    <property type="evidence" value="ECO:0007669"/>
    <property type="project" value="UniProtKB-EC"/>
</dbReference>
<evidence type="ECO:0000256" key="5">
    <source>
        <dbReference type="PROSITE-ProRule" id="PRU00104"/>
    </source>
</evidence>
<feature type="domain" description="HECT" evidence="6">
    <location>
        <begin position="282"/>
        <end position="348"/>
    </location>
</feature>
<dbReference type="PROSITE" id="PS50237">
    <property type="entry name" value="HECT"/>
    <property type="match status" value="2"/>
</dbReference>
<dbReference type="InterPro" id="IPR035983">
    <property type="entry name" value="Hect_E3_ubiquitin_ligase"/>
</dbReference>
<keyword evidence="8" id="KW-1185">Reference proteome</keyword>
<evidence type="ECO:0000313" key="7">
    <source>
        <dbReference type="EMBL" id="KNE55026.1"/>
    </source>
</evidence>
<gene>
    <name evidence="7" type="ORF">AMAG_00964</name>
</gene>
<dbReference type="eggNOG" id="KOG0941">
    <property type="taxonomic scope" value="Eukaryota"/>
</dbReference>
<dbReference type="InterPro" id="IPR000569">
    <property type="entry name" value="HECT_dom"/>
</dbReference>
<proteinExistence type="predicted"/>
<protein>
    <recommendedName>
        <fullName evidence="2">HECT-type E3 ubiquitin transferase</fullName>
        <ecNumber evidence="2">2.3.2.26</ecNumber>
    </recommendedName>
</protein>
<dbReference type="EC" id="2.3.2.26" evidence="2"/>
<evidence type="ECO:0000256" key="3">
    <source>
        <dbReference type="ARBA" id="ARBA00022679"/>
    </source>
</evidence>
<evidence type="ECO:0000256" key="2">
    <source>
        <dbReference type="ARBA" id="ARBA00012485"/>
    </source>
</evidence>
<dbReference type="Pfam" id="PF00632">
    <property type="entry name" value="HECT"/>
    <property type="match status" value="2"/>
</dbReference>